<evidence type="ECO:0000313" key="5">
    <source>
        <dbReference type="Proteomes" id="UP001597511"/>
    </source>
</evidence>
<keyword evidence="2" id="KW-0732">Signal</keyword>
<dbReference type="Pfam" id="PF13585">
    <property type="entry name" value="CHU_C"/>
    <property type="match status" value="1"/>
</dbReference>
<proteinExistence type="predicted"/>
<reference evidence="5" key="1">
    <citation type="journal article" date="2019" name="Int. J. Syst. Evol. Microbiol.">
        <title>The Global Catalogue of Microorganisms (GCM) 10K type strain sequencing project: providing services to taxonomists for standard genome sequencing and annotation.</title>
        <authorList>
            <consortium name="The Broad Institute Genomics Platform"/>
            <consortium name="The Broad Institute Genome Sequencing Center for Infectious Disease"/>
            <person name="Wu L."/>
            <person name="Ma J."/>
        </authorList>
    </citation>
    <scope>NUCLEOTIDE SEQUENCE [LARGE SCALE GENOMIC DNA]</scope>
    <source>
        <strain evidence="5">KCTC 23299</strain>
    </source>
</reference>
<feature type="domain" description="Fibronectin type-III" evidence="3">
    <location>
        <begin position="507"/>
        <end position="600"/>
    </location>
</feature>
<keyword evidence="5" id="KW-1185">Reference proteome</keyword>
<feature type="domain" description="Fibronectin type-III" evidence="3">
    <location>
        <begin position="606"/>
        <end position="695"/>
    </location>
</feature>
<dbReference type="NCBIfam" id="TIGR04131">
    <property type="entry name" value="Bac_Flav_CTERM"/>
    <property type="match status" value="1"/>
</dbReference>
<dbReference type="InterPro" id="IPR008979">
    <property type="entry name" value="Galactose-bd-like_sf"/>
</dbReference>
<dbReference type="PROSITE" id="PS50853">
    <property type="entry name" value="FN3"/>
    <property type="match status" value="4"/>
</dbReference>
<name>A0ABW6AAF5_9BACT</name>
<evidence type="ECO:0000256" key="2">
    <source>
        <dbReference type="SAM" id="SignalP"/>
    </source>
</evidence>
<keyword evidence="1" id="KW-0677">Repeat</keyword>
<protein>
    <submittedName>
        <fullName evidence="4">Gliding motility-associated C-terminal domain-containing protein</fullName>
    </submittedName>
</protein>
<feature type="domain" description="Fibronectin type-III" evidence="3">
    <location>
        <begin position="160"/>
        <end position="251"/>
    </location>
</feature>
<dbReference type="SMART" id="SM00060">
    <property type="entry name" value="FN3"/>
    <property type="match status" value="4"/>
</dbReference>
<evidence type="ECO:0000313" key="4">
    <source>
        <dbReference type="EMBL" id="MFD2921747.1"/>
    </source>
</evidence>
<dbReference type="InterPro" id="IPR050964">
    <property type="entry name" value="Striated_Muscle_Regulatory"/>
</dbReference>
<dbReference type="RefSeq" id="WP_386102660.1">
    <property type="nucleotide sequence ID" value="NZ_JBHUOZ010000003.1"/>
</dbReference>
<dbReference type="EMBL" id="JBHUOZ010000003">
    <property type="protein sequence ID" value="MFD2921747.1"/>
    <property type="molecule type" value="Genomic_DNA"/>
</dbReference>
<dbReference type="InterPro" id="IPR013783">
    <property type="entry name" value="Ig-like_fold"/>
</dbReference>
<feature type="chain" id="PRO_5046126760" evidence="2">
    <location>
        <begin position="24"/>
        <end position="981"/>
    </location>
</feature>
<comment type="caution">
    <text evidence="4">The sequence shown here is derived from an EMBL/GenBank/DDBJ whole genome shotgun (WGS) entry which is preliminary data.</text>
</comment>
<dbReference type="SUPFAM" id="SSF49265">
    <property type="entry name" value="Fibronectin type III"/>
    <property type="match status" value="2"/>
</dbReference>
<dbReference type="CDD" id="cd00063">
    <property type="entry name" value="FN3"/>
    <property type="match status" value="3"/>
</dbReference>
<dbReference type="SUPFAM" id="SSF49785">
    <property type="entry name" value="Galactose-binding domain-like"/>
    <property type="match status" value="2"/>
</dbReference>
<dbReference type="InterPro" id="IPR036116">
    <property type="entry name" value="FN3_sf"/>
</dbReference>
<evidence type="ECO:0000259" key="3">
    <source>
        <dbReference type="PROSITE" id="PS50853"/>
    </source>
</evidence>
<dbReference type="InterPro" id="IPR026341">
    <property type="entry name" value="T9SS_type_B"/>
</dbReference>
<dbReference type="PANTHER" id="PTHR13817:SF73">
    <property type="entry name" value="FIBRONECTIN TYPE-III DOMAIN-CONTAINING PROTEIN"/>
    <property type="match status" value="1"/>
</dbReference>
<dbReference type="Gene3D" id="2.60.120.260">
    <property type="entry name" value="Galactose-binding domain-like"/>
    <property type="match status" value="2"/>
</dbReference>
<dbReference type="InterPro" id="IPR003961">
    <property type="entry name" value="FN3_dom"/>
</dbReference>
<feature type="domain" description="Fibronectin type-III" evidence="3">
    <location>
        <begin position="256"/>
        <end position="344"/>
    </location>
</feature>
<dbReference type="Gene3D" id="2.60.40.10">
    <property type="entry name" value="Immunoglobulins"/>
    <property type="match status" value="4"/>
</dbReference>
<sequence>MKIFTRIILFHVLFLSFYTGINAQQNHFQQSNITAITSTATFTGNINNIIDGNTGTYIIFSRPSSDIAELKFELVTAAAIRAFTLSYYSTTYSARNLTFSGSANGTTWTPLYSGSGQGAGISQAFANTTSYKYYRFVFQGILSSTGLVVTEVAAFGGQLVKPELTATAGALSSEAVLSWPAYSLFGNGGFVLERSTDGQNFTLADTVAKTAVGYTDKGLSRSTQYWYRVKSFSELGTSAYSDIKTVTTSDDILRTAPVLTSVPLTGTQVSHAWTLNIPTPGGFELEKSLDGTNFSLLASFDKTRTSFTEESLTPLTTYWYRVRGFNELSKSPYSNIVQVTTTDVTASPADITNDGGRLFVSADNSGGANAGEGSSKFIDNDYVTKWLVFTGQASGNLSAVYRPTGSYVVTSYTLTTANDAPGRDPKNWQFFGSNDSTNWVTLDTRTDQLGNAADRFTTYAYTLANPGTVAYKFYRILFTANNGATDGVRFQIGEWEIMGLDMNSPALPAGLTVTNTTTTSVSLQWQGGGAIPAASYTLQRSVDGINFTTIAANLPVTPLTYTDTNLADSMVYYYRVQAKGVTPTAVTGWSNVAKALTKFEAGKPIAPINFAVTNAVDSIISVKWTDRSYNETGYTLQRSVDKVNFTAIATLAANTTTYNDSTVWPAVKYYYRVQGFNAGQQSIFSNIDSAMTPGYNRPPFVSVPNVERIVCNPSGEYNFTISNITGGPGNEKTQTLKVVGITADSAHFFTNMVFNANVVNGVAQFGFKGTGLAKYGDTAVVKLMVRDDGGVNAFGIDSGMVELKIVYQPLVVTITANTSDIDNVPLYRLVQLTAATNLPSQTRNYNWTSADGIVGSTNNMVLMAQPSRPTTYTVKATNQAGCEATASITLTPVNNRNIANVLTPNGDGKNDRWIISGITANQNNNVKVYDRAGRLVYNKNNYDNTWDGTYNGKKLEEGAYIYYVNFGDGSKVVSGTLTIIH</sequence>
<dbReference type="PANTHER" id="PTHR13817">
    <property type="entry name" value="TITIN"/>
    <property type="match status" value="1"/>
</dbReference>
<organism evidence="4 5">
    <name type="scientific">Terrimonas rubra</name>
    <dbReference type="NCBI Taxonomy" id="1035890"/>
    <lineage>
        <taxon>Bacteria</taxon>
        <taxon>Pseudomonadati</taxon>
        <taxon>Bacteroidota</taxon>
        <taxon>Chitinophagia</taxon>
        <taxon>Chitinophagales</taxon>
        <taxon>Chitinophagaceae</taxon>
        <taxon>Terrimonas</taxon>
    </lineage>
</organism>
<dbReference type="Proteomes" id="UP001597511">
    <property type="component" value="Unassembled WGS sequence"/>
</dbReference>
<feature type="signal peptide" evidence="2">
    <location>
        <begin position="1"/>
        <end position="23"/>
    </location>
</feature>
<accession>A0ABW6AAF5</accession>
<gene>
    <name evidence="4" type="ORF">ACFS6H_18650</name>
</gene>
<evidence type="ECO:0000256" key="1">
    <source>
        <dbReference type="ARBA" id="ARBA00022737"/>
    </source>
</evidence>